<dbReference type="InterPro" id="IPR023009">
    <property type="entry name" value="Tyrosine_recombinase_XerC/XerD"/>
</dbReference>
<evidence type="ECO:0000256" key="2">
    <source>
        <dbReference type="ARBA" id="ARBA00010450"/>
    </source>
</evidence>
<evidence type="ECO:0000313" key="15">
    <source>
        <dbReference type="Proteomes" id="UP000018542"/>
    </source>
</evidence>
<evidence type="ECO:0000256" key="8">
    <source>
        <dbReference type="ARBA" id="ARBA00023125"/>
    </source>
</evidence>
<dbReference type="Gene3D" id="1.10.443.10">
    <property type="entry name" value="Intergrase catalytic core"/>
    <property type="match status" value="1"/>
</dbReference>
<dbReference type="InterPro" id="IPR002104">
    <property type="entry name" value="Integrase_catalytic"/>
</dbReference>
<keyword evidence="15" id="KW-1185">Reference proteome</keyword>
<dbReference type="GO" id="GO:0007059">
    <property type="term" value="P:chromosome segregation"/>
    <property type="evidence" value="ECO:0007669"/>
    <property type="project" value="UniProtKB-UniRule"/>
</dbReference>
<dbReference type="PANTHER" id="PTHR30349">
    <property type="entry name" value="PHAGE INTEGRASE-RELATED"/>
    <property type="match status" value="1"/>
</dbReference>
<feature type="active site" evidence="11">
    <location>
        <position position="188"/>
    </location>
</feature>
<feature type="domain" description="Core-binding (CB)" evidence="13">
    <location>
        <begin position="10"/>
        <end position="95"/>
    </location>
</feature>
<evidence type="ECO:0000256" key="4">
    <source>
        <dbReference type="ARBA" id="ARBA00022490"/>
    </source>
</evidence>
<dbReference type="InterPro" id="IPR013762">
    <property type="entry name" value="Integrase-like_cat_sf"/>
</dbReference>
<evidence type="ECO:0000256" key="10">
    <source>
        <dbReference type="ARBA" id="ARBA00023306"/>
    </source>
</evidence>
<evidence type="ECO:0000313" key="14">
    <source>
        <dbReference type="EMBL" id="AHB47239.1"/>
    </source>
</evidence>
<dbReference type="InterPro" id="IPR050090">
    <property type="entry name" value="Tyrosine_recombinase_XerCD"/>
</dbReference>
<dbReference type="RefSeq" id="WP_023785576.1">
    <property type="nucleotide sequence ID" value="NC_022997.1"/>
</dbReference>
<evidence type="ECO:0000256" key="5">
    <source>
        <dbReference type="ARBA" id="ARBA00022618"/>
    </source>
</evidence>
<dbReference type="NCBIfam" id="NF001399">
    <property type="entry name" value="PRK00283.1"/>
    <property type="match status" value="1"/>
</dbReference>
<dbReference type="GO" id="GO:0009037">
    <property type="term" value="F:tyrosine-based site-specific recombinase activity"/>
    <property type="evidence" value="ECO:0007669"/>
    <property type="project" value="UniProtKB-UniRule"/>
</dbReference>
<dbReference type="EMBL" id="CP006912">
    <property type="protein sequence ID" value="AHB47239.1"/>
    <property type="molecule type" value="Genomic_DNA"/>
</dbReference>
<dbReference type="InterPro" id="IPR010998">
    <property type="entry name" value="Integrase_recombinase_N"/>
</dbReference>
<organism evidence="14 15">
    <name type="scientific">Hyphomicrobium nitrativorans NL23</name>
    <dbReference type="NCBI Taxonomy" id="1029756"/>
    <lineage>
        <taxon>Bacteria</taxon>
        <taxon>Pseudomonadati</taxon>
        <taxon>Pseudomonadota</taxon>
        <taxon>Alphaproteobacteria</taxon>
        <taxon>Hyphomicrobiales</taxon>
        <taxon>Hyphomicrobiaceae</taxon>
        <taxon>Hyphomicrobium</taxon>
    </lineage>
</organism>
<keyword evidence="6 11" id="KW-0159">Chromosome partition</keyword>
<evidence type="ECO:0000256" key="6">
    <source>
        <dbReference type="ARBA" id="ARBA00022829"/>
    </source>
</evidence>
<dbReference type="GO" id="GO:0003677">
    <property type="term" value="F:DNA binding"/>
    <property type="evidence" value="ECO:0007669"/>
    <property type="project" value="UniProtKB-UniRule"/>
</dbReference>
<dbReference type="PANTHER" id="PTHR30349:SF90">
    <property type="entry name" value="TYROSINE RECOMBINASE XERD"/>
    <property type="match status" value="1"/>
</dbReference>
<feature type="active site" evidence="11">
    <location>
        <position position="290"/>
    </location>
</feature>
<dbReference type="GO" id="GO:0005737">
    <property type="term" value="C:cytoplasm"/>
    <property type="evidence" value="ECO:0007669"/>
    <property type="project" value="UniProtKB-SubCell"/>
</dbReference>
<dbReference type="AlphaFoldDB" id="V5SB94"/>
<dbReference type="InterPro" id="IPR011932">
    <property type="entry name" value="Recomb_XerD"/>
</dbReference>
<dbReference type="Pfam" id="PF00589">
    <property type="entry name" value="Phage_integrase"/>
    <property type="match status" value="1"/>
</dbReference>
<comment type="function">
    <text evidence="11">Site-specific tyrosine recombinase, which acts by catalyzing the cutting and rejoining of the recombining DNA molecules. The XerC-XerD complex is essential to convert dimers of the bacterial chromosome into monomers to permit their segregation at cell division. It also contributes to the segregational stability of plasmids.</text>
</comment>
<keyword evidence="5 11" id="KW-0132">Cell division</keyword>
<evidence type="ECO:0000259" key="13">
    <source>
        <dbReference type="PROSITE" id="PS51900"/>
    </source>
</evidence>
<evidence type="ECO:0000256" key="3">
    <source>
        <dbReference type="ARBA" id="ARBA00015810"/>
    </source>
</evidence>
<keyword evidence="8 11" id="KW-0238">DNA-binding</keyword>
<proteinExistence type="inferred from homology"/>
<dbReference type="HAMAP" id="MF_01807">
    <property type="entry name" value="Recomb_XerD"/>
    <property type="match status" value="1"/>
</dbReference>
<feature type="active site" evidence="11">
    <location>
        <position position="164"/>
    </location>
</feature>
<dbReference type="GO" id="GO:0006313">
    <property type="term" value="P:DNA transposition"/>
    <property type="evidence" value="ECO:0007669"/>
    <property type="project" value="UniProtKB-UniRule"/>
</dbReference>
<feature type="active site" evidence="11">
    <location>
        <position position="264"/>
    </location>
</feature>
<keyword evidence="10 11" id="KW-0131">Cell cycle</keyword>
<dbReference type="Pfam" id="PF02899">
    <property type="entry name" value="Phage_int_SAM_1"/>
    <property type="match status" value="1"/>
</dbReference>
<dbReference type="PROSITE" id="PS51898">
    <property type="entry name" value="TYR_RECOMBINASE"/>
    <property type="match status" value="1"/>
</dbReference>
<dbReference type="STRING" id="1029756.W911_00635"/>
<dbReference type="OrthoDB" id="9801717at2"/>
<keyword evidence="7 11" id="KW-0229">DNA integration</keyword>
<accession>V5SB94</accession>
<reference evidence="14 15" key="1">
    <citation type="journal article" date="2014" name="Genome Announc.">
        <title>Complete Genome Sequence of Hyphomicrobium nitrativorans Strain NL23, a Denitrifying Bacterium Isolated from Biofilm of a Methanol-Fed Denitrification System Treating Seawater at the Montreal Biodome.</title>
        <authorList>
            <person name="Martineau C."/>
            <person name="Villeneuve C."/>
            <person name="Mauffrey F."/>
            <person name="Villemur R."/>
        </authorList>
    </citation>
    <scope>NUCLEOTIDE SEQUENCE [LARGE SCALE GENOMIC DNA]</scope>
    <source>
        <strain evidence="14">NL23</strain>
    </source>
</reference>
<evidence type="ECO:0000256" key="1">
    <source>
        <dbReference type="ARBA" id="ARBA00004496"/>
    </source>
</evidence>
<gene>
    <name evidence="11" type="primary">xerD</name>
    <name evidence="14" type="ORF">W911_00635</name>
</gene>
<sequence>MSSGDDGSNGDDRRHITAFLEMMAAEKGAAANTLDAYRRDLDDYLRFLSGQDLSVVSAARADIVRYLHELSADGLKPASRARRLSAVRQLYKFLEAESVVAESPVTGVEQPAKRRTLPKTLSVDEVDRLIETAARAADGLKARDLVRALRHHCLLEMLYATGMRVSELVSLPRAVLKADPRLIAIRGKGGRERLVPLNAGARAALDRYLSLGSAPDDGVAPMIATRYLFPSRGGAGHLTRQRFAQDLKDTAARAGLDPERVSPHVLRHAFASHLLERGADLRAVQSLLGHADISTTEIYTHVLEERLKRLVTEHHPLAKKAP</sequence>
<keyword evidence="9 11" id="KW-0233">DNA recombination</keyword>
<dbReference type="KEGG" id="hni:W911_00635"/>
<dbReference type="SUPFAM" id="SSF56349">
    <property type="entry name" value="DNA breaking-rejoining enzymes"/>
    <property type="match status" value="1"/>
</dbReference>
<comment type="similarity">
    <text evidence="2 11">Belongs to the 'phage' integrase family. XerD subfamily.</text>
</comment>
<comment type="subcellular location">
    <subcellularLocation>
        <location evidence="1 11">Cytoplasm</location>
    </subcellularLocation>
</comment>
<dbReference type="InterPro" id="IPR011010">
    <property type="entry name" value="DNA_brk_join_enz"/>
</dbReference>
<evidence type="ECO:0000259" key="12">
    <source>
        <dbReference type="PROSITE" id="PS51898"/>
    </source>
</evidence>
<dbReference type="HOGENOM" id="CLU_027562_9_0_5"/>
<dbReference type="InterPro" id="IPR004107">
    <property type="entry name" value="Integrase_SAM-like_N"/>
</dbReference>
<feature type="domain" description="Tyr recombinase" evidence="12">
    <location>
        <begin position="116"/>
        <end position="312"/>
    </location>
</feature>
<feature type="active site" description="O-(3'-phospho-DNA)-tyrosine intermediate" evidence="11">
    <location>
        <position position="299"/>
    </location>
</feature>
<evidence type="ECO:0000256" key="9">
    <source>
        <dbReference type="ARBA" id="ARBA00023172"/>
    </source>
</evidence>
<feature type="active site" evidence="11">
    <location>
        <position position="267"/>
    </location>
</feature>
<keyword evidence="4 11" id="KW-0963">Cytoplasm</keyword>
<dbReference type="InterPro" id="IPR044068">
    <property type="entry name" value="CB"/>
</dbReference>
<dbReference type="PATRIC" id="fig|1029756.8.peg.137"/>
<dbReference type="PROSITE" id="PS51900">
    <property type="entry name" value="CB"/>
    <property type="match status" value="1"/>
</dbReference>
<dbReference type="HAMAP" id="MF_01808">
    <property type="entry name" value="Recomb_XerC_XerD"/>
    <property type="match status" value="1"/>
</dbReference>
<dbReference type="Gene3D" id="1.10.150.130">
    <property type="match status" value="1"/>
</dbReference>
<comment type="subunit">
    <text evidence="11">Forms a cyclic heterotetrameric complex composed of two molecules of XerC and two molecules of XerD.</text>
</comment>
<dbReference type="GO" id="GO:0051301">
    <property type="term" value="P:cell division"/>
    <property type="evidence" value="ECO:0007669"/>
    <property type="project" value="UniProtKB-KW"/>
</dbReference>
<name>V5SB94_9HYPH</name>
<protein>
    <recommendedName>
        <fullName evidence="3 11">Tyrosine recombinase XerD</fullName>
    </recommendedName>
</protein>
<evidence type="ECO:0000256" key="11">
    <source>
        <dbReference type="HAMAP-Rule" id="MF_01807"/>
    </source>
</evidence>
<dbReference type="Proteomes" id="UP000018542">
    <property type="component" value="Chromosome"/>
</dbReference>
<evidence type="ECO:0000256" key="7">
    <source>
        <dbReference type="ARBA" id="ARBA00022908"/>
    </source>
</evidence>